<sequence length="289" mass="32398">MMTSNQRIRLVWWLFCLSIISSICGSKTTESKVNRSKRNLGGILQNTELPRGKKGEIFEATLGKLTPILSSYHLDKAAEDAFPKNLEELSKTSKTYHSIPEVALRGTKGTAAIYDIVMKNLIAQQKDIPNLHDGAGLTLYRGDDRNADQIIQANGFFGFAPITVEHARLIAPYWQNMAMAEKWRVQTGIHGPMPFVATTPEKSPPKGKYQYEITVPIPKERAEGLGVLLLHEGTNEKDFSKSNIIALRMNGHETDFVTGIPLKWIVGCRKEEKEEKEYLPLTDPKSSCR</sequence>
<name>A0A7M5WVY0_9CNID</name>
<protein>
    <submittedName>
        <fullName evidence="2">Uncharacterized protein</fullName>
    </submittedName>
</protein>
<dbReference type="GeneID" id="136820064"/>
<feature type="signal peptide" evidence="1">
    <location>
        <begin position="1"/>
        <end position="25"/>
    </location>
</feature>
<dbReference type="EnsemblMetazoa" id="CLYHEMT013932.1">
    <property type="protein sequence ID" value="CLYHEMP013932.1"/>
    <property type="gene ID" value="CLYHEMG013932"/>
</dbReference>
<feature type="chain" id="PRO_5029884855" evidence="1">
    <location>
        <begin position="26"/>
        <end position="289"/>
    </location>
</feature>
<keyword evidence="3" id="KW-1185">Reference proteome</keyword>
<dbReference type="AlphaFoldDB" id="A0A7M5WVY0"/>
<organism evidence="2 3">
    <name type="scientific">Clytia hemisphaerica</name>
    <dbReference type="NCBI Taxonomy" id="252671"/>
    <lineage>
        <taxon>Eukaryota</taxon>
        <taxon>Metazoa</taxon>
        <taxon>Cnidaria</taxon>
        <taxon>Hydrozoa</taxon>
        <taxon>Hydroidolina</taxon>
        <taxon>Leptothecata</taxon>
        <taxon>Obeliida</taxon>
        <taxon>Clytiidae</taxon>
        <taxon>Clytia</taxon>
    </lineage>
</organism>
<dbReference type="RefSeq" id="XP_066932404.1">
    <property type="nucleotide sequence ID" value="XM_067076303.1"/>
</dbReference>
<evidence type="ECO:0000256" key="1">
    <source>
        <dbReference type="SAM" id="SignalP"/>
    </source>
</evidence>
<dbReference type="Proteomes" id="UP000594262">
    <property type="component" value="Unplaced"/>
</dbReference>
<reference evidence="2" key="1">
    <citation type="submission" date="2021-01" db="UniProtKB">
        <authorList>
            <consortium name="EnsemblMetazoa"/>
        </authorList>
    </citation>
    <scope>IDENTIFICATION</scope>
</reference>
<keyword evidence="1" id="KW-0732">Signal</keyword>
<evidence type="ECO:0000313" key="3">
    <source>
        <dbReference type="Proteomes" id="UP000594262"/>
    </source>
</evidence>
<evidence type="ECO:0000313" key="2">
    <source>
        <dbReference type="EnsemblMetazoa" id="CLYHEMP013932.1"/>
    </source>
</evidence>
<accession>A0A7M5WVY0</accession>
<proteinExistence type="predicted"/>